<protein>
    <submittedName>
        <fullName evidence="1">Uncharacterized protein</fullName>
    </submittedName>
</protein>
<proteinExistence type="predicted"/>
<gene>
    <name evidence="1" type="ORF">GOODEAATRI_021466</name>
</gene>
<sequence>MVLGVFYINKETVKSEQFVLICLEDDGVHSEAGETTSSSVSKKCGVLYMYNSLPKRSRAIDRTRSQTSTLLILASQLCCFELLFVCVGSCIYIRGLCQPLNNSPPISQ</sequence>
<evidence type="ECO:0000313" key="1">
    <source>
        <dbReference type="EMBL" id="MEQ2169106.1"/>
    </source>
</evidence>
<comment type="caution">
    <text evidence="1">The sequence shown here is derived from an EMBL/GenBank/DDBJ whole genome shotgun (WGS) entry which is preliminary data.</text>
</comment>
<dbReference type="Proteomes" id="UP001476798">
    <property type="component" value="Unassembled WGS sequence"/>
</dbReference>
<name>A0ABV0NDH9_9TELE</name>
<reference evidence="1 2" key="1">
    <citation type="submission" date="2021-06" db="EMBL/GenBank/DDBJ databases">
        <authorList>
            <person name="Palmer J.M."/>
        </authorList>
    </citation>
    <scope>NUCLEOTIDE SEQUENCE [LARGE SCALE GENOMIC DNA]</scope>
    <source>
        <strain evidence="1 2">GA_2019</strain>
        <tissue evidence="1">Muscle</tissue>
    </source>
</reference>
<keyword evidence="2" id="KW-1185">Reference proteome</keyword>
<evidence type="ECO:0000313" key="2">
    <source>
        <dbReference type="Proteomes" id="UP001476798"/>
    </source>
</evidence>
<accession>A0ABV0NDH9</accession>
<organism evidence="1 2">
    <name type="scientific">Goodea atripinnis</name>
    <dbReference type="NCBI Taxonomy" id="208336"/>
    <lineage>
        <taxon>Eukaryota</taxon>
        <taxon>Metazoa</taxon>
        <taxon>Chordata</taxon>
        <taxon>Craniata</taxon>
        <taxon>Vertebrata</taxon>
        <taxon>Euteleostomi</taxon>
        <taxon>Actinopterygii</taxon>
        <taxon>Neopterygii</taxon>
        <taxon>Teleostei</taxon>
        <taxon>Neoteleostei</taxon>
        <taxon>Acanthomorphata</taxon>
        <taxon>Ovalentaria</taxon>
        <taxon>Atherinomorphae</taxon>
        <taxon>Cyprinodontiformes</taxon>
        <taxon>Goodeidae</taxon>
        <taxon>Goodea</taxon>
    </lineage>
</organism>
<dbReference type="EMBL" id="JAHRIO010032083">
    <property type="protein sequence ID" value="MEQ2169106.1"/>
    <property type="molecule type" value="Genomic_DNA"/>
</dbReference>